<organism evidence="1 2">
    <name type="scientific">Bifidobacterium panos</name>
    <dbReference type="NCBI Taxonomy" id="2675321"/>
    <lineage>
        <taxon>Bacteria</taxon>
        <taxon>Bacillati</taxon>
        <taxon>Actinomycetota</taxon>
        <taxon>Actinomycetes</taxon>
        <taxon>Bifidobacteriales</taxon>
        <taxon>Bifidobacteriaceae</taxon>
        <taxon>Bifidobacterium</taxon>
    </lineage>
</organism>
<name>A0ABX1SXY2_9BIFI</name>
<keyword evidence="2" id="KW-1185">Reference proteome</keyword>
<dbReference type="EMBL" id="JAAIIJ010000026">
    <property type="protein sequence ID" value="NMN02690.1"/>
    <property type="molecule type" value="Genomic_DNA"/>
</dbReference>
<gene>
    <name evidence="1" type="ORF">G1C94_1312</name>
</gene>
<dbReference type="RefSeq" id="WP_172146737.1">
    <property type="nucleotide sequence ID" value="NZ_JAAIIJ010000026.1"/>
</dbReference>
<comment type="caution">
    <text evidence="1">The sequence shown here is derived from an EMBL/GenBank/DDBJ whole genome shotgun (WGS) entry which is preliminary data.</text>
</comment>
<evidence type="ECO:0000313" key="2">
    <source>
        <dbReference type="Proteomes" id="UP000553756"/>
    </source>
</evidence>
<protein>
    <submittedName>
        <fullName evidence="1">Uncharacterized protein</fullName>
    </submittedName>
</protein>
<evidence type="ECO:0000313" key="1">
    <source>
        <dbReference type="EMBL" id="NMN02690.1"/>
    </source>
</evidence>
<accession>A0ABX1SXY2</accession>
<dbReference type="Proteomes" id="UP000553756">
    <property type="component" value="Unassembled WGS sequence"/>
</dbReference>
<proteinExistence type="predicted"/>
<reference evidence="1 2" key="1">
    <citation type="submission" date="2020-02" db="EMBL/GenBank/DDBJ databases">
        <title>Characterization of phylogenetic diversity of novel bifidobacterial species isolated in Czech ZOOs.</title>
        <authorList>
            <person name="Lugli G.A."/>
            <person name="Vera N.B."/>
            <person name="Ventura M."/>
        </authorList>
    </citation>
    <scope>NUCLEOTIDE SEQUENCE [LARGE SCALE GENOMIC DNA]</scope>
    <source>
        <strain evidence="1 2">DSM 109963</strain>
    </source>
</reference>
<sequence length="78" mass="8666">MSMGTQQVMVGFDYDDYVAADAVAHREGSSIYQELVKFLQGRTKPDHLSSTPQPDDTVLRTENDWDAFRTNILGGAAE</sequence>